<evidence type="ECO:0000256" key="1">
    <source>
        <dbReference type="SAM" id="Coils"/>
    </source>
</evidence>
<name>Q2QMU2_ORYSJ</name>
<dbReference type="PANTHER" id="PTHR47481:SF41">
    <property type="entry name" value="COPIA-LIKE POLYPROTEIN_RETROTRANSPOSON"/>
    <property type="match status" value="1"/>
</dbReference>
<reference evidence="3" key="1">
    <citation type="journal article" date="2005" name="BMC Biol.">
        <title>The sequence of rice chromosomes 11 and 12, rich in disease resistance genes and recent gene duplications.</title>
        <authorList>
            <consortium name="The rice chromosomes 11 and 12 sequencing consortia"/>
        </authorList>
    </citation>
    <scope>NUCLEOTIDE SEQUENCE [LARGE SCALE GENOMIC DNA]</scope>
</reference>
<evidence type="ECO:0000313" key="3">
    <source>
        <dbReference type="EMBL" id="ABA99149.1"/>
    </source>
</evidence>
<accession>Q2QMU2</accession>
<feature type="region of interest" description="Disordered" evidence="2">
    <location>
        <begin position="299"/>
        <end position="381"/>
    </location>
</feature>
<organism evidence="3">
    <name type="scientific">Oryza sativa subsp. japonica</name>
    <name type="common">Rice</name>
    <dbReference type="NCBI Taxonomy" id="39947"/>
    <lineage>
        <taxon>Eukaryota</taxon>
        <taxon>Viridiplantae</taxon>
        <taxon>Streptophyta</taxon>
        <taxon>Embryophyta</taxon>
        <taxon>Tracheophyta</taxon>
        <taxon>Spermatophyta</taxon>
        <taxon>Magnoliopsida</taxon>
        <taxon>Liliopsida</taxon>
        <taxon>Poales</taxon>
        <taxon>Poaceae</taxon>
        <taxon>BOP clade</taxon>
        <taxon>Oryzoideae</taxon>
        <taxon>Oryzeae</taxon>
        <taxon>Oryzinae</taxon>
        <taxon>Oryza</taxon>
        <taxon>Oryza sativa</taxon>
    </lineage>
</organism>
<dbReference type="AlphaFoldDB" id="Q2QMU2"/>
<gene>
    <name evidence="3" type="ordered locus">LOC_Os12g40020</name>
</gene>
<feature type="coiled-coil region" evidence="1">
    <location>
        <begin position="19"/>
        <end position="46"/>
    </location>
</feature>
<dbReference type="EMBL" id="DP000011">
    <property type="protein sequence ID" value="ABA99149.1"/>
    <property type="molecule type" value="Genomic_DNA"/>
</dbReference>
<reference evidence="3" key="3">
    <citation type="submission" date="2006-01" db="EMBL/GenBank/DDBJ databases">
        <authorList>
            <person name="Buell R."/>
        </authorList>
    </citation>
    <scope>NUCLEOTIDE SEQUENCE</scope>
</reference>
<protein>
    <submittedName>
        <fullName evidence="3">Retrotransposon protein, putative, unclassified</fullName>
    </submittedName>
</protein>
<dbReference type="Pfam" id="PF14223">
    <property type="entry name" value="Retrotran_gag_2"/>
    <property type="match status" value="1"/>
</dbReference>
<sequence>MAGSLHPSAAGDDAAAEARRAALARAEEAEAEAVAAAIERDAATARVRAALERAAAAPEDAEEDASSLSDGSRPSVHAAMVLQEAAAVLNLHAQAVAVQNIRSLVHVILDVNSGNFARWREQFLLKLGKYSLQGHVLHDDCPLNSPDWERMDCVVRSWLYGTLSDNLLDIIRHRGDQGVTARTIWLAIESQFLGNREARALILDAKLRTFVQGDLSVTDYCKLLKTTAYNLADLGEPVSDRSLVLNLIRGLNERFASVGRHLRRGRPFPSFLEACDELILEELTMGSLTLSPPTALVAGTGGGFSSSRPAYQQPSGHPTNKGGGLGGKDSGRGARGKGGKGSNRSSKGGGSGTSAPPNQGASGPCGTPRNSRTRISKLNMY</sequence>
<dbReference type="PANTHER" id="PTHR47481">
    <property type="match status" value="1"/>
</dbReference>
<proteinExistence type="predicted"/>
<feature type="compositionally biased region" description="Polar residues" evidence="2">
    <location>
        <begin position="305"/>
        <end position="318"/>
    </location>
</feature>
<evidence type="ECO:0000256" key="2">
    <source>
        <dbReference type="SAM" id="MobiDB-lite"/>
    </source>
</evidence>
<keyword evidence="1" id="KW-0175">Coiled coil</keyword>
<reference evidence="3" key="2">
    <citation type="submission" date="2005-04" db="EMBL/GenBank/DDBJ databases">
        <authorList>
            <person name="Buell C.R."/>
            <person name="Wing R.A."/>
            <person name="McCombie W.A."/>
            <person name="Ouyang S."/>
        </authorList>
    </citation>
    <scope>NUCLEOTIDE SEQUENCE</scope>
</reference>